<gene>
    <name evidence="1" type="ORF">NM688_g8566</name>
</gene>
<accession>A0ACC1RQT0</accession>
<reference evidence="1" key="1">
    <citation type="submission" date="2022-07" db="EMBL/GenBank/DDBJ databases">
        <title>Genome Sequence of Phlebia brevispora.</title>
        <authorList>
            <person name="Buettner E."/>
        </authorList>
    </citation>
    <scope>NUCLEOTIDE SEQUENCE</scope>
    <source>
        <strain evidence="1">MPL23</strain>
    </source>
</reference>
<sequence length="463" mass="50245">MLERNLLSHLRIAALLMLLASSVLLDARLPSPSDPDGQTPNSAGAIPLASIQTAAALAAIAAGIWEYRVSYQDMKNMKGFLQASRPHLYIMTAVVPTPCNIAALSLAVSYPMQDYSSDSDDDEVLTRLPWRSPSERRVCSPKGHGAGGALKIAREVSFPQPTVHLRTNGSTRPFRPSPLALYVSPATSPIVRHATPKKTRDHRAEVRETIDQLEKVAEEVRLLTARETPPRPPKCYLRSAPKPVPPPLPERPAALAPEEPGSASSSASSSPSSSPSSSSASSSSSSVSFHAPILKGQLPPSLYARPLQKHLSRDVSLTVAEPELTVVPTVPSQAAKREPSLQRNPRWSGLWDGEPDEIQWIEEYGQWSTSSDEAEPQTDELIDSSNYDSDAHSITSSVFTTLPDSSSISTSPPTSPTRARPLSVHQDHVVPHTAKYQYHPPAPGRQGRHHKDDASRRARDVSF</sequence>
<name>A0ACC1RQT0_9APHY</name>
<comment type="caution">
    <text evidence="1">The sequence shown here is derived from an EMBL/GenBank/DDBJ whole genome shotgun (WGS) entry which is preliminary data.</text>
</comment>
<evidence type="ECO:0000313" key="1">
    <source>
        <dbReference type="EMBL" id="KAJ3524420.1"/>
    </source>
</evidence>
<organism evidence="1 2">
    <name type="scientific">Phlebia brevispora</name>
    <dbReference type="NCBI Taxonomy" id="194682"/>
    <lineage>
        <taxon>Eukaryota</taxon>
        <taxon>Fungi</taxon>
        <taxon>Dikarya</taxon>
        <taxon>Basidiomycota</taxon>
        <taxon>Agaricomycotina</taxon>
        <taxon>Agaricomycetes</taxon>
        <taxon>Polyporales</taxon>
        <taxon>Meruliaceae</taxon>
        <taxon>Phlebia</taxon>
    </lineage>
</organism>
<protein>
    <submittedName>
        <fullName evidence="1">Uncharacterized protein</fullName>
    </submittedName>
</protein>
<evidence type="ECO:0000313" key="2">
    <source>
        <dbReference type="Proteomes" id="UP001148662"/>
    </source>
</evidence>
<dbReference type="EMBL" id="JANHOG010002343">
    <property type="protein sequence ID" value="KAJ3524420.1"/>
    <property type="molecule type" value="Genomic_DNA"/>
</dbReference>
<keyword evidence="2" id="KW-1185">Reference proteome</keyword>
<dbReference type="Proteomes" id="UP001148662">
    <property type="component" value="Unassembled WGS sequence"/>
</dbReference>
<proteinExistence type="predicted"/>